<keyword evidence="11" id="KW-0547">Nucleotide-binding</keyword>
<keyword evidence="7 21" id="KW-0808">Transferase</keyword>
<keyword evidence="17" id="KW-0234">DNA repair</keyword>
<evidence type="ECO:0000256" key="21">
    <source>
        <dbReference type="HAMAP-Rule" id="MF_03146"/>
    </source>
</evidence>
<dbReference type="GO" id="GO:0005776">
    <property type="term" value="C:autophagosome"/>
    <property type="evidence" value="ECO:0007669"/>
    <property type="project" value="UniProtKB-SubCell"/>
</dbReference>
<feature type="binding site" evidence="23">
    <location>
        <position position="1119"/>
    </location>
    <ligand>
        <name>substrate</name>
    </ligand>
</feature>
<dbReference type="SUPFAM" id="SSF56024">
    <property type="entry name" value="Phospholipase D/nuclease"/>
    <property type="match status" value="2"/>
</dbReference>
<dbReference type="Gene3D" id="2.130.10.10">
    <property type="entry name" value="YVTN repeat-like/Quinoprotein amine dehydrogenase"/>
    <property type="match status" value="3"/>
</dbReference>
<keyword evidence="29" id="KW-1185">Reference proteome</keyword>
<evidence type="ECO:0000256" key="24">
    <source>
        <dbReference type="PIRSR" id="PIRSR610347-3"/>
    </source>
</evidence>
<evidence type="ECO:0000256" key="14">
    <source>
        <dbReference type="ARBA" id="ARBA00022801"/>
    </source>
</evidence>
<evidence type="ECO:0000256" key="16">
    <source>
        <dbReference type="ARBA" id="ARBA00022840"/>
    </source>
</evidence>
<evidence type="ECO:0000256" key="4">
    <source>
        <dbReference type="ARBA" id="ARBA00010630"/>
    </source>
</evidence>
<feature type="repeat" description="WD" evidence="25">
    <location>
        <begin position="286"/>
        <end position="325"/>
    </location>
</feature>
<feature type="domain" description="F-box" evidence="27">
    <location>
        <begin position="94"/>
        <end position="140"/>
    </location>
</feature>
<dbReference type="InterPro" id="IPR007177">
    <property type="entry name" value="Tsr3_C"/>
</dbReference>
<feature type="repeat" description="WD" evidence="25">
    <location>
        <begin position="195"/>
        <end position="234"/>
    </location>
</feature>
<organism evidence="28 29">
    <name type="scientific">Cylicocyclus nassatus</name>
    <name type="common">Nematode worm</name>
    <dbReference type="NCBI Taxonomy" id="53992"/>
    <lineage>
        <taxon>Eukaryota</taxon>
        <taxon>Metazoa</taxon>
        <taxon>Ecdysozoa</taxon>
        <taxon>Nematoda</taxon>
        <taxon>Chromadorea</taxon>
        <taxon>Rhabditida</taxon>
        <taxon>Rhabditina</taxon>
        <taxon>Rhabditomorpha</taxon>
        <taxon>Strongyloidea</taxon>
        <taxon>Strongylidae</taxon>
        <taxon>Cylicocyclus</taxon>
    </lineage>
</organism>
<evidence type="ECO:0000256" key="6">
    <source>
        <dbReference type="ARBA" id="ARBA00022574"/>
    </source>
</evidence>
<dbReference type="InterPro" id="IPR019775">
    <property type="entry name" value="WD40_repeat_CS"/>
</dbReference>
<comment type="caution">
    <text evidence="21">Lacks conserved residue(s) required for the propagation of feature annotation.</text>
</comment>
<proteinExistence type="inferred from homology"/>
<dbReference type="InterPro" id="IPR036322">
    <property type="entry name" value="WD40_repeat_dom_sf"/>
</dbReference>
<sequence length="1428" mass="162314">MAWPGPSDASECQVHNGTTKGYGSAMTNGHLKKLKTAERIKIFRQWMTDVDEDEKKLFIRELLSDCDLPNLEYISLLISRLRVARSRPTSNGSKDPLTLLPSHIVLRIMSYLDPVSLCRSSRVSRYWRHVCSEPMLWRALCQLPREFRLCSAEAESSQLRSHTSDCGTVRWKDAFSERYRLWRNWHAGRCVVRTFTGHTQGITCVQFDDDRIVSGSSDTTIRIWDLRGSSDVGNLGTMALNGHSATVRCLDLNGNVLASGSNDFSIKIWNVDVNPRWSSIGCRKTMLGHSNYVRCLQMDHEHLISGSYDMHLKLWSLNTGACVRTLVGHNDAVLCVQYRDLESLAVSGSADNSIKCWDTRTGRPEMTIHNAHDNAVTCVRFDDHRIVSGSVDRMIKMWDVRTGKCMHTIDWKLAEGHTGVVRCLQVDTWRIVSAADDRTIKVWNVDSLQRLCTLHSHEDGVTCVQFSDRQIVSGSYDKTLPPSYLYNIRCFLCTFLNALRPFTRTSSPRRRPKLAAFVPLPVRSSSVATGPTEKRMVKGARKRQKGASRQPYNVEDAGPSSPADSDNDEPSSNGNSDEESFEMPCKLAMYDFNQCDPKRCSGRKLLRAGVITEVRLGARFPGLVLSPTGKTTLAPSDRDFIDHYGLGVVDCSWKEVERTPLHKVKAPEHRLLPYLVAANSVNYGRPCHLTCAEAMAAGLYIIGHVEAAEQVMKHFSWGPHFIELNRELLDMYAACATHEEIYHQAAANRVMMKKAEYLLMDVLDQFESGFDYAIEKQGMRQGAEARIYNCTYLGRPAIMKERFVKKYRHPALDQQLNKSRMRNELKGIVRAKDLGVATPAIYFVDSYNNKIIMERVEGCTANHWIESRRLERGDSESFLADNQEFGKALGQAIAKMHLGNLVHGDLTTSNIIIKDDNFKRPIFIDFGLSSLGKVLPEDKGVDLYVLKRAMISTHINSEEMFECVLEGYRSVNAKQGLAVIKKLHEIRLRGRKRDMTGSIMTNKAKNHGDSHEDLTSGHMYFTKVDDLPEKFNKDAFSMSDILQIVRPQLSLHFNFMIDLEWLLEQYPASCRHCPIMCVVGEKMGTDKRELQKEVTANKWSNISIHGAKLPLPYGTHHTKLSLMESENDLHVFVYTANLIENDWYRKTQCFYYASGSFCNEREPPESEFVKDLCSYMSEYRLPELDYWMDRIKNCDFGAIHDRLVFSVPGYHQASRMNKFGHPSLARLLKDRPAAEKGVRRLFLAQCSSIGSLGANREVWLLAQFLSSLQGGKDLGLARLCLIYPSVEDVRNSLEGYSAGDSLPYQESTAKRQPWLRDMMCKWRSEGRGRSKAMPHVKTYTEIWDGIPQWLLVTSANLSKAAWGDYQKKGTQLMVRSYEIGILITDPERIKLPYDYPVVKYGPNDGPWICDVSYTKADSHGREWIVERR</sequence>
<evidence type="ECO:0000259" key="27">
    <source>
        <dbReference type="PROSITE" id="PS50181"/>
    </source>
</evidence>
<evidence type="ECO:0000256" key="23">
    <source>
        <dbReference type="PIRSR" id="PIRSR610347-2"/>
    </source>
</evidence>
<dbReference type="HAMAP" id="MF_01116">
    <property type="entry name" value="TSR3"/>
    <property type="match status" value="1"/>
</dbReference>
<dbReference type="PROSITE" id="PS00678">
    <property type="entry name" value="WD_REPEATS_1"/>
    <property type="match status" value="4"/>
</dbReference>
<dbReference type="Gene3D" id="1.10.510.10">
    <property type="entry name" value="Transferase(Phosphotransferase) domain 1"/>
    <property type="match status" value="1"/>
</dbReference>
<dbReference type="InterPro" id="IPR007209">
    <property type="entry name" value="RNaseL-inhib-like_metal-bd_dom"/>
</dbReference>
<comment type="similarity">
    <text evidence="4">Belongs to the protein kinase superfamily. BUD32 family.</text>
</comment>
<evidence type="ECO:0000256" key="10">
    <source>
        <dbReference type="ARBA" id="ARBA00022737"/>
    </source>
</evidence>
<dbReference type="PROSITE" id="PS50181">
    <property type="entry name" value="FBOX"/>
    <property type="match status" value="1"/>
</dbReference>
<evidence type="ECO:0000256" key="12">
    <source>
        <dbReference type="ARBA" id="ARBA00022763"/>
    </source>
</evidence>
<dbReference type="Gene3D" id="3.30.200.20">
    <property type="entry name" value="Phosphorylase Kinase, domain 1"/>
    <property type="match status" value="1"/>
</dbReference>
<keyword evidence="13" id="KW-0418">Kinase</keyword>
<dbReference type="SMART" id="SM00320">
    <property type="entry name" value="WD40"/>
    <property type="match status" value="7"/>
</dbReference>
<feature type="binding site" evidence="21">
    <location>
        <position position="601"/>
    </location>
    <ligand>
        <name>S-adenosyl-L-methionine</name>
        <dbReference type="ChEBI" id="CHEBI:59789"/>
    </ligand>
</feature>
<dbReference type="EMBL" id="CATQJL010000305">
    <property type="protein sequence ID" value="CAJ0602762.1"/>
    <property type="molecule type" value="Genomic_DNA"/>
</dbReference>
<comment type="similarity">
    <text evidence="3">Belongs to the tyrosyl-DNA phosphodiesterase family.</text>
</comment>
<accession>A0AA36H2K3</accession>
<comment type="catalytic activity">
    <reaction evidence="19">
        <text>L-threonyl-[protein] + ATP = O-phospho-L-threonyl-[protein] + ADP + H(+)</text>
        <dbReference type="Rhea" id="RHEA:46608"/>
        <dbReference type="Rhea" id="RHEA-COMP:11060"/>
        <dbReference type="Rhea" id="RHEA-COMP:11605"/>
        <dbReference type="ChEBI" id="CHEBI:15378"/>
        <dbReference type="ChEBI" id="CHEBI:30013"/>
        <dbReference type="ChEBI" id="CHEBI:30616"/>
        <dbReference type="ChEBI" id="CHEBI:61977"/>
        <dbReference type="ChEBI" id="CHEBI:456216"/>
        <dbReference type="EC" id="2.7.11.1"/>
    </reaction>
</comment>
<dbReference type="PRINTS" id="PR00320">
    <property type="entry name" value="GPROTEINBRPT"/>
</dbReference>
<dbReference type="PROSITE" id="PS00109">
    <property type="entry name" value="PROTEIN_KINASE_TYR"/>
    <property type="match status" value="1"/>
</dbReference>
<dbReference type="Pfam" id="PF06293">
    <property type="entry name" value="Kdo"/>
    <property type="match status" value="1"/>
</dbReference>
<dbReference type="GO" id="GO:0005634">
    <property type="term" value="C:nucleus"/>
    <property type="evidence" value="ECO:0007669"/>
    <property type="project" value="UniProtKB-SubCell"/>
</dbReference>
<dbReference type="SUPFAM" id="SSF81383">
    <property type="entry name" value="F-box domain"/>
    <property type="match status" value="1"/>
</dbReference>
<dbReference type="PROSITE" id="PS50294">
    <property type="entry name" value="WD_REPEATS_REGION"/>
    <property type="match status" value="6"/>
</dbReference>
<feature type="binding site" evidence="21">
    <location>
        <position position="672"/>
    </location>
    <ligand>
        <name>S-adenosyl-L-methionine</name>
        <dbReference type="ChEBI" id="CHEBI:59789"/>
    </ligand>
</feature>
<evidence type="ECO:0000256" key="1">
    <source>
        <dbReference type="ARBA" id="ARBA00004123"/>
    </source>
</evidence>
<keyword evidence="8" id="KW-0819">tRNA processing</keyword>
<comment type="subcellular location">
    <subcellularLocation>
        <location evidence="2">Cytoplasmic vesicle</location>
        <location evidence="2">Autophagosome</location>
    </subcellularLocation>
    <subcellularLocation>
        <location evidence="1">Nucleus</location>
    </subcellularLocation>
</comment>
<dbReference type="EC" id="2.5.1.157" evidence="21"/>
<dbReference type="GO" id="GO:0008033">
    <property type="term" value="P:tRNA processing"/>
    <property type="evidence" value="ECO:0007669"/>
    <property type="project" value="UniProtKB-KW"/>
</dbReference>
<feature type="binding site" evidence="21">
    <location>
        <position position="649"/>
    </location>
    <ligand>
        <name>S-adenosyl-L-methionine</name>
        <dbReference type="ChEBI" id="CHEBI:59789"/>
    </ligand>
</feature>
<dbReference type="SUPFAM" id="SSF56112">
    <property type="entry name" value="Protein kinase-like (PK-like)"/>
    <property type="match status" value="1"/>
</dbReference>
<feature type="region of interest" description="Disordered" evidence="26">
    <location>
        <begin position="526"/>
        <end position="580"/>
    </location>
</feature>
<dbReference type="InterPro" id="IPR022968">
    <property type="entry name" value="Tsr3-like"/>
</dbReference>
<dbReference type="NCBIfam" id="NF002621">
    <property type="entry name" value="PRK02287.1"/>
    <property type="match status" value="1"/>
</dbReference>
<evidence type="ECO:0000256" key="19">
    <source>
        <dbReference type="ARBA" id="ARBA00047899"/>
    </source>
</evidence>
<evidence type="ECO:0000256" key="2">
    <source>
        <dbReference type="ARBA" id="ARBA00004419"/>
    </source>
</evidence>
<dbReference type="Proteomes" id="UP001176961">
    <property type="component" value="Unassembled WGS sequence"/>
</dbReference>
<name>A0AA36H2K3_CYLNA</name>
<feature type="repeat" description="WD" evidence="25">
    <location>
        <begin position="326"/>
        <end position="367"/>
    </location>
</feature>
<feature type="active site" description="Nucleophile" evidence="22">
    <location>
        <position position="1117"/>
    </location>
</feature>
<feature type="binding site" evidence="23">
    <location>
        <position position="1337"/>
    </location>
    <ligand>
        <name>substrate</name>
    </ligand>
</feature>
<keyword evidence="21" id="KW-0690">Ribosome biogenesis</keyword>
<gene>
    <name evidence="28" type="ORF">CYNAS_LOCUS14745</name>
</gene>
<evidence type="ECO:0000256" key="22">
    <source>
        <dbReference type="PIRSR" id="PIRSR610347-1"/>
    </source>
</evidence>
<comment type="caution">
    <text evidence="28">The sequence shown here is derived from an EMBL/GenBank/DDBJ whole genome shotgun (WGS) entry which is preliminary data.</text>
</comment>
<evidence type="ECO:0000256" key="25">
    <source>
        <dbReference type="PROSITE-ProRule" id="PRU00221"/>
    </source>
</evidence>
<dbReference type="InterPro" id="IPR022495">
    <property type="entry name" value="Bud32"/>
</dbReference>
<dbReference type="GO" id="GO:0000455">
    <property type="term" value="P:enzyme-directed rRNA pseudouridine synthesis"/>
    <property type="evidence" value="ECO:0007669"/>
    <property type="project" value="UniProtKB-UniRule"/>
</dbReference>
<evidence type="ECO:0000256" key="3">
    <source>
        <dbReference type="ARBA" id="ARBA00010205"/>
    </source>
</evidence>
<dbReference type="InterPro" id="IPR015943">
    <property type="entry name" value="WD40/YVTN_repeat-like_dom_sf"/>
</dbReference>
<dbReference type="GO" id="GO:0003690">
    <property type="term" value="F:double-stranded DNA binding"/>
    <property type="evidence" value="ECO:0007669"/>
    <property type="project" value="TreeGrafter"/>
</dbReference>
<keyword evidence="15" id="KW-0269">Exonuclease</keyword>
<dbReference type="CDD" id="cd00200">
    <property type="entry name" value="WD40"/>
    <property type="match status" value="1"/>
</dbReference>
<feature type="repeat" description="WD" evidence="25">
    <location>
        <begin position="369"/>
        <end position="408"/>
    </location>
</feature>
<dbReference type="GO" id="GO:0003697">
    <property type="term" value="F:single-stranded DNA binding"/>
    <property type="evidence" value="ECO:0007669"/>
    <property type="project" value="TreeGrafter"/>
</dbReference>
<dbReference type="Gene3D" id="1.20.1280.50">
    <property type="match status" value="1"/>
</dbReference>
<evidence type="ECO:0000256" key="11">
    <source>
        <dbReference type="ARBA" id="ARBA00022741"/>
    </source>
</evidence>
<dbReference type="Pfam" id="PF12937">
    <property type="entry name" value="F-box-like"/>
    <property type="match status" value="1"/>
</dbReference>
<dbReference type="PANTHER" id="PTHR12415:SF0">
    <property type="entry name" value="TYROSYL-DNA PHOSPHODIESTERASE 1"/>
    <property type="match status" value="1"/>
</dbReference>
<evidence type="ECO:0000256" key="26">
    <source>
        <dbReference type="SAM" id="MobiDB-lite"/>
    </source>
</evidence>
<evidence type="ECO:0000256" key="18">
    <source>
        <dbReference type="ARBA" id="ARBA00023242"/>
    </source>
</evidence>
<dbReference type="Pfam" id="PF04068">
    <property type="entry name" value="Fer4_RLI"/>
    <property type="match status" value="1"/>
</dbReference>
<feature type="repeat" description="WD" evidence="25">
    <location>
        <begin position="240"/>
        <end position="272"/>
    </location>
</feature>
<dbReference type="InterPro" id="IPR008266">
    <property type="entry name" value="Tyr_kinase_AS"/>
</dbReference>
<keyword evidence="9" id="KW-0540">Nuclease</keyword>
<dbReference type="InterPro" id="IPR036047">
    <property type="entry name" value="F-box-like_dom_sf"/>
</dbReference>
<dbReference type="Gene3D" id="3.30.870.10">
    <property type="entry name" value="Endonuclease Chain A"/>
    <property type="match status" value="2"/>
</dbReference>
<dbReference type="Pfam" id="PF00400">
    <property type="entry name" value="WD40"/>
    <property type="match status" value="7"/>
</dbReference>
<dbReference type="Pfam" id="PF06087">
    <property type="entry name" value="Tyr-DNA_phospho"/>
    <property type="match status" value="1"/>
</dbReference>
<feature type="repeat" description="WD" evidence="25">
    <location>
        <begin position="414"/>
        <end position="453"/>
    </location>
</feature>
<keyword evidence="21" id="KW-0949">S-adenosyl-L-methionine</keyword>
<evidence type="ECO:0000313" key="29">
    <source>
        <dbReference type="Proteomes" id="UP001176961"/>
    </source>
</evidence>
<reference evidence="28" key="1">
    <citation type="submission" date="2023-07" db="EMBL/GenBank/DDBJ databases">
        <authorList>
            <consortium name="CYATHOMIX"/>
        </authorList>
    </citation>
    <scope>NUCLEOTIDE SEQUENCE</scope>
    <source>
        <strain evidence="28">N/A</strain>
    </source>
</reference>
<dbReference type="SMART" id="SM00256">
    <property type="entry name" value="FBOX"/>
    <property type="match status" value="1"/>
</dbReference>
<evidence type="ECO:0000256" key="8">
    <source>
        <dbReference type="ARBA" id="ARBA00022694"/>
    </source>
</evidence>
<keyword evidence="14" id="KW-0378">Hydrolase</keyword>
<evidence type="ECO:0000256" key="13">
    <source>
        <dbReference type="ARBA" id="ARBA00022777"/>
    </source>
</evidence>
<feature type="site" description="Interaction with DNA" evidence="24">
    <location>
        <position position="1358"/>
    </location>
</feature>
<feature type="active site" description="Proton donor/acceptor" evidence="22">
    <location>
        <position position="1335"/>
    </location>
</feature>
<dbReference type="GO" id="GO:0004674">
    <property type="term" value="F:protein serine/threonine kinase activity"/>
    <property type="evidence" value="ECO:0007669"/>
    <property type="project" value="UniProtKB-KW"/>
</dbReference>
<evidence type="ECO:0000256" key="15">
    <source>
        <dbReference type="ARBA" id="ARBA00022839"/>
    </source>
</evidence>
<protein>
    <recommendedName>
        <fullName evidence="21">18S rRNA aminocarboxypropyltransferase</fullName>
        <ecNumber evidence="21">2.5.1.157</ecNumber>
    </recommendedName>
</protein>
<dbReference type="FunFam" id="3.30.200.20:FF:000201">
    <property type="entry name" value="TP53-regulating kinase isoform X1"/>
    <property type="match status" value="1"/>
</dbReference>
<dbReference type="SUPFAM" id="SSF50978">
    <property type="entry name" value="WD40 repeat-like"/>
    <property type="match status" value="1"/>
</dbReference>
<dbReference type="InterPro" id="IPR020472">
    <property type="entry name" value="WD40_PAC1"/>
</dbReference>
<dbReference type="NCBIfam" id="TIGR03724">
    <property type="entry name" value="arch_bud32"/>
    <property type="match status" value="1"/>
</dbReference>
<evidence type="ECO:0000256" key="20">
    <source>
        <dbReference type="ARBA" id="ARBA00048679"/>
    </source>
</evidence>
<dbReference type="InterPro" id="IPR011009">
    <property type="entry name" value="Kinase-like_dom_sf"/>
</dbReference>
<comment type="similarity">
    <text evidence="21">Belongs to the TDD superfamily. TSR3 family.</text>
</comment>
<keyword evidence="10" id="KW-0677">Repeat</keyword>
<dbReference type="GO" id="GO:0106388">
    <property type="term" value="F:rRNA small subunit aminocarboxypropyltransferase activity"/>
    <property type="evidence" value="ECO:0007669"/>
    <property type="project" value="UniProtKB-EC"/>
</dbReference>
<keyword evidence="16" id="KW-0067">ATP-binding</keyword>
<evidence type="ECO:0000256" key="5">
    <source>
        <dbReference type="ARBA" id="ARBA00022527"/>
    </source>
</evidence>
<dbReference type="InterPro" id="IPR001680">
    <property type="entry name" value="WD40_rpt"/>
</dbReference>
<dbReference type="GO" id="GO:0000408">
    <property type="term" value="C:EKC/KEOPS complex"/>
    <property type="evidence" value="ECO:0007669"/>
    <property type="project" value="UniProtKB-ARBA"/>
</dbReference>
<dbReference type="GO" id="GO:0017005">
    <property type="term" value="F:3'-tyrosyl-DNA phosphodiesterase activity"/>
    <property type="evidence" value="ECO:0007669"/>
    <property type="project" value="TreeGrafter"/>
</dbReference>
<keyword evidence="21" id="KW-0698">rRNA processing</keyword>
<keyword evidence="18" id="KW-0539">Nucleus</keyword>
<dbReference type="PANTHER" id="PTHR12415">
    <property type="entry name" value="TYROSYL-DNA PHOSPHODIESTERASE 1"/>
    <property type="match status" value="1"/>
</dbReference>
<evidence type="ECO:0000313" key="28">
    <source>
        <dbReference type="EMBL" id="CAJ0602762.1"/>
    </source>
</evidence>
<dbReference type="GO" id="GO:0006281">
    <property type="term" value="P:DNA repair"/>
    <property type="evidence" value="ECO:0007669"/>
    <property type="project" value="UniProtKB-KW"/>
</dbReference>
<evidence type="ECO:0000256" key="7">
    <source>
        <dbReference type="ARBA" id="ARBA00022679"/>
    </source>
</evidence>
<dbReference type="InterPro" id="IPR001810">
    <property type="entry name" value="F-box_dom"/>
</dbReference>
<keyword evidence="6 25" id="KW-0853">WD repeat</keyword>
<evidence type="ECO:0000256" key="17">
    <source>
        <dbReference type="ARBA" id="ARBA00023204"/>
    </source>
</evidence>
<comment type="catalytic activity">
    <reaction evidence="20">
        <text>L-seryl-[protein] + ATP = O-phospho-L-seryl-[protein] + ADP + H(+)</text>
        <dbReference type="Rhea" id="RHEA:17989"/>
        <dbReference type="Rhea" id="RHEA-COMP:9863"/>
        <dbReference type="Rhea" id="RHEA-COMP:11604"/>
        <dbReference type="ChEBI" id="CHEBI:15378"/>
        <dbReference type="ChEBI" id="CHEBI:29999"/>
        <dbReference type="ChEBI" id="CHEBI:30616"/>
        <dbReference type="ChEBI" id="CHEBI:83421"/>
        <dbReference type="ChEBI" id="CHEBI:456216"/>
        <dbReference type="EC" id="2.7.11.1"/>
    </reaction>
</comment>
<comment type="catalytic activity">
    <reaction evidence="21">
        <text>an N(1)-methylpseudouridine in rRNA + S-adenosyl-L-methionine = N(1)-methyl-N(3)-[(3S)-3-amino-3-carboxypropyl]pseudouridine in rRNA + S-methyl-5'-thioadenosine + H(+)</text>
        <dbReference type="Rhea" id="RHEA:63296"/>
        <dbReference type="Rhea" id="RHEA-COMP:11634"/>
        <dbReference type="Rhea" id="RHEA-COMP:16310"/>
        <dbReference type="ChEBI" id="CHEBI:15378"/>
        <dbReference type="ChEBI" id="CHEBI:17509"/>
        <dbReference type="ChEBI" id="CHEBI:59789"/>
        <dbReference type="ChEBI" id="CHEBI:74890"/>
        <dbReference type="ChEBI" id="CHEBI:146234"/>
        <dbReference type="EC" id="2.5.1.157"/>
    </reaction>
</comment>
<dbReference type="Pfam" id="PF04034">
    <property type="entry name" value="Ribo_biogen_C"/>
    <property type="match status" value="1"/>
</dbReference>
<dbReference type="PROSITE" id="PS50082">
    <property type="entry name" value="WD_REPEATS_2"/>
    <property type="match status" value="6"/>
</dbReference>
<dbReference type="GO" id="GO:1904047">
    <property type="term" value="F:S-adenosyl-L-methionine binding"/>
    <property type="evidence" value="ECO:0007669"/>
    <property type="project" value="UniProtKB-UniRule"/>
</dbReference>
<evidence type="ECO:0000256" key="9">
    <source>
        <dbReference type="ARBA" id="ARBA00022722"/>
    </source>
</evidence>
<keyword evidence="12" id="KW-0227">DNA damage</keyword>
<keyword evidence="5" id="KW-0723">Serine/threonine-protein kinase</keyword>
<comment type="function">
    <text evidence="21">Aminocarboxypropyltransferase that catalyzes the aminocarboxypropyl transfer on pseudouridine in 18S rRNA. It constitutes the last step in biosynthesis of the hypermodified N1-methyl-N3-(3-amino-3-carboxypropyl) pseudouridine (m1acp3-Psi).</text>
</comment>
<dbReference type="InterPro" id="IPR010347">
    <property type="entry name" value="Tdp1"/>
</dbReference>
<dbReference type="GO" id="GO:0004527">
    <property type="term" value="F:exonuclease activity"/>
    <property type="evidence" value="ECO:0007669"/>
    <property type="project" value="UniProtKB-KW"/>
</dbReference>
<feature type="compositionally biased region" description="Basic residues" evidence="26">
    <location>
        <begin position="537"/>
        <end position="546"/>
    </location>
</feature>
<dbReference type="GO" id="GO:0005524">
    <property type="term" value="F:ATP binding"/>
    <property type="evidence" value="ECO:0007669"/>
    <property type="project" value="UniProtKB-KW"/>
</dbReference>